<organism evidence="7 8">
    <name type="scientific">Paenibacillus odorifer</name>
    <dbReference type="NCBI Taxonomy" id="189426"/>
    <lineage>
        <taxon>Bacteria</taxon>
        <taxon>Bacillati</taxon>
        <taxon>Bacillota</taxon>
        <taxon>Bacilli</taxon>
        <taxon>Bacillales</taxon>
        <taxon>Paenibacillaceae</taxon>
        <taxon>Paenibacillus</taxon>
    </lineage>
</organism>
<protein>
    <recommendedName>
        <fullName evidence="6">TNase-like domain-containing protein</fullName>
    </recommendedName>
</protein>
<keyword evidence="3" id="KW-0378">Hydrolase</keyword>
<dbReference type="SUPFAM" id="SSF50199">
    <property type="entry name" value="Staphylococcal nuclease"/>
    <property type="match status" value="1"/>
</dbReference>
<evidence type="ECO:0000259" key="6">
    <source>
        <dbReference type="PROSITE" id="PS50830"/>
    </source>
</evidence>
<feature type="region of interest" description="Disordered" evidence="4">
    <location>
        <begin position="292"/>
        <end position="335"/>
    </location>
</feature>
<feature type="region of interest" description="Disordered" evidence="4">
    <location>
        <begin position="352"/>
        <end position="376"/>
    </location>
</feature>
<feature type="domain" description="TNase-like" evidence="6">
    <location>
        <begin position="139"/>
        <end position="271"/>
    </location>
</feature>
<dbReference type="PANTHER" id="PTHR12302:SF3">
    <property type="entry name" value="SERINE_THREONINE-PROTEIN KINASE 31"/>
    <property type="match status" value="1"/>
</dbReference>
<accession>A0ABX3GNJ2</accession>
<proteinExistence type="predicted"/>
<evidence type="ECO:0000256" key="2">
    <source>
        <dbReference type="ARBA" id="ARBA00022759"/>
    </source>
</evidence>
<dbReference type="Gene3D" id="2.40.50.90">
    <property type="match status" value="1"/>
</dbReference>
<dbReference type="RefSeq" id="WP_076219548.1">
    <property type="nucleotide sequence ID" value="NZ_MPVM01000007.1"/>
</dbReference>
<feature type="compositionally biased region" description="Basic and acidic residues" evidence="4">
    <location>
        <begin position="362"/>
        <end position="376"/>
    </location>
</feature>
<keyword evidence="5" id="KW-0812">Transmembrane</keyword>
<dbReference type="PANTHER" id="PTHR12302">
    <property type="entry name" value="EBNA2 BINDING PROTEIN P100"/>
    <property type="match status" value="1"/>
</dbReference>
<evidence type="ECO:0000256" key="5">
    <source>
        <dbReference type="SAM" id="Phobius"/>
    </source>
</evidence>
<keyword evidence="8" id="KW-1185">Reference proteome</keyword>
<keyword evidence="2" id="KW-0255">Endonuclease</keyword>
<reference evidence="7 8" key="1">
    <citation type="submission" date="2016-11" db="EMBL/GenBank/DDBJ databases">
        <title>Paenibacillus species isolates.</title>
        <authorList>
            <person name="Beno S.M."/>
        </authorList>
    </citation>
    <scope>NUCLEOTIDE SEQUENCE [LARGE SCALE GENOMIC DNA]</scope>
    <source>
        <strain evidence="7 8">FSL H7-0433</strain>
    </source>
</reference>
<dbReference type="InterPro" id="IPR016071">
    <property type="entry name" value="Staphylococal_nuclease_OB-fold"/>
</dbReference>
<dbReference type="Proteomes" id="UP000187158">
    <property type="component" value="Unassembled WGS sequence"/>
</dbReference>
<feature type="transmembrane region" description="Helical" evidence="5">
    <location>
        <begin position="31"/>
        <end position="51"/>
    </location>
</feature>
<keyword evidence="5" id="KW-0472">Membrane</keyword>
<dbReference type="EMBL" id="MPVP01000145">
    <property type="protein sequence ID" value="OMD27201.1"/>
    <property type="molecule type" value="Genomic_DNA"/>
</dbReference>
<dbReference type="PROSITE" id="PS50830">
    <property type="entry name" value="TNASE_3"/>
    <property type="match status" value="1"/>
</dbReference>
<dbReference type="InterPro" id="IPR008613">
    <property type="entry name" value="Excalibur_Ca-bd_domain"/>
</dbReference>
<dbReference type="Pfam" id="PF00565">
    <property type="entry name" value="SNase"/>
    <property type="match status" value="1"/>
</dbReference>
<evidence type="ECO:0000313" key="7">
    <source>
        <dbReference type="EMBL" id="OMD27201.1"/>
    </source>
</evidence>
<evidence type="ECO:0000256" key="3">
    <source>
        <dbReference type="ARBA" id="ARBA00022801"/>
    </source>
</evidence>
<feature type="transmembrane region" description="Helical" evidence="5">
    <location>
        <begin position="7"/>
        <end position="25"/>
    </location>
</feature>
<evidence type="ECO:0000256" key="4">
    <source>
        <dbReference type="SAM" id="MobiDB-lite"/>
    </source>
</evidence>
<dbReference type="SMART" id="SM00318">
    <property type="entry name" value="SNc"/>
    <property type="match status" value="1"/>
</dbReference>
<feature type="transmembrane region" description="Helical" evidence="5">
    <location>
        <begin position="72"/>
        <end position="90"/>
    </location>
</feature>
<comment type="caution">
    <text evidence="7">The sequence shown here is derived from an EMBL/GenBank/DDBJ whole genome shotgun (WGS) entry which is preliminary data.</text>
</comment>
<keyword evidence="1" id="KW-0540">Nuclease</keyword>
<dbReference type="Pfam" id="PF05901">
    <property type="entry name" value="Excalibur"/>
    <property type="match status" value="1"/>
</dbReference>
<evidence type="ECO:0000256" key="1">
    <source>
        <dbReference type="ARBA" id="ARBA00022722"/>
    </source>
</evidence>
<sequence length="376" mass="41209">MLRSKKFLISLSIIALIEILIFTGISFRDAIAINFFLISFVAIPIWIIGLIKPSLIIRWGDPTKKTRKAVTTYSLITIAISLILFVVTIPKVTTVEQGNSVAKEKIVENVNKTESTEKVSTSVDTKQNIEPASLMSSAETIEVQVISVTDGDTFTVKLQDGTSEKVRLILIDTPETKHPSKPVQPFGLEASAYTAEILTGKTVKLEYDVSERDKYGRILAYAYVGDKMVNEMLLEKGLARVAVYQPDVKYVDQFREIQKKAQSAKLGIWSIEDYATDKGYDDTVVAKVSTQPTATVKPSPKPVATLKPVETKKPAAQTKKPTAAPTKKPTATPQPVQDVYYKNCSAVRAAGADPIYAGDPGYSRKLDRDGDGIGCE</sequence>
<feature type="compositionally biased region" description="Low complexity" evidence="4">
    <location>
        <begin position="314"/>
        <end position="335"/>
    </location>
</feature>
<name>A0ABX3GNJ2_9BACL</name>
<dbReference type="CDD" id="cd00175">
    <property type="entry name" value="SNc"/>
    <property type="match status" value="1"/>
</dbReference>
<evidence type="ECO:0000313" key="8">
    <source>
        <dbReference type="Proteomes" id="UP000187158"/>
    </source>
</evidence>
<gene>
    <name evidence="7" type="ORF">BSO21_20200</name>
</gene>
<dbReference type="InterPro" id="IPR035437">
    <property type="entry name" value="SNase_OB-fold_sf"/>
</dbReference>
<dbReference type="SMART" id="SM00894">
    <property type="entry name" value="Excalibur"/>
    <property type="match status" value="1"/>
</dbReference>
<keyword evidence="5" id="KW-1133">Transmembrane helix</keyword>